<dbReference type="InterPro" id="IPR000456">
    <property type="entry name" value="Ribosomal_bL17"/>
</dbReference>
<protein>
    <recommendedName>
        <fullName evidence="4">50S ribosomal protein L17</fullName>
    </recommendedName>
</protein>
<dbReference type="PANTHER" id="PTHR14413:SF16">
    <property type="entry name" value="LARGE RIBOSOMAL SUBUNIT PROTEIN BL17M"/>
    <property type="match status" value="1"/>
</dbReference>
<dbReference type="GO" id="GO:0006412">
    <property type="term" value="P:translation"/>
    <property type="evidence" value="ECO:0007669"/>
    <property type="project" value="InterPro"/>
</dbReference>
<dbReference type="Proteomes" id="UP000824179">
    <property type="component" value="Unassembled WGS sequence"/>
</dbReference>
<comment type="caution">
    <text evidence="5">The sequence shown here is derived from an EMBL/GenBank/DDBJ whole genome shotgun (WGS) entry which is preliminary data.</text>
</comment>
<dbReference type="GO" id="GO:0022625">
    <property type="term" value="C:cytosolic large ribosomal subunit"/>
    <property type="evidence" value="ECO:0007669"/>
    <property type="project" value="TreeGrafter"/>
</dbReference>
<dbReference type="SUPFAM" id="SSF64263">
    <property type="entry name" value="Prokaryotic ribosomal protein L17"/>
    <property type="match status" value="1"/>
</dbReference>
<dbReference type="Gene3D" id="3.90.1030.10">
    <property type="entry name" value="Ribosomal protein L17"/>
    <property type="match status" value="1"/>
</dbReference>
<accession>A0A9D1AF02</accession>
<evidence type="ECO:0000256" key="2">
    <source>
        <dbReference type="ARBA" id="ARBA00022980"/>
    </source>
</evidence>
<sequence length="168" mass="19251">MPGKLGRTTKQRMAILRNQASELLWYGKLKTTAARAKQLQPYVEKIITKAVNVYDLNEEIDVTTTDKKGKEITVKSIKDSPKKLAVRRDIMAKLRDLQEVKAFNEKKSDFRARTKDVQHPLMEKLFNEIAPKYAQRKEELGQGGGYTRIYLLGERRGDASEEAIIELV</sequence>
<keyword evidence="3" id="KW-0687">Ribonucleoprotein</keyword>
<name>A0A9D1AF02_9FIRM</name>
<organism evidence="5 6">
    <name type="scientific">Candidatus Coproplasma stercoripullorum</name>
    <dbReference type="NCBI Taxonomy" id="2840751"/>
    <lineage>
        <taxon>Bacteria</taxon>
        <taxon>Bacillati</taxon>
        <taxon>Bacillota</taxon>
        <taxon>Clostridia</taxon>
        <taxon>Eubacteriales</taxon>
        <taxon>Candidatus Coproplasma</taxon>
    </lineage>
</organism>
<evidence type="ECO:0000256" key="4">
    <source>
        <dbReference type="ARBA" id="ARBA00035494"/>
    </source>
</evidence>
<comment type="similarity">
    <text evidence="1">Belongs to the bacterial ribosomal protein bL17 family.</text>
</comment>
<keyword evidence="2 5" id="KW-0689">Ribosomal protein</keyword>
<dbReference type="Pfam" id="PF01196">
    <property type="entry name" value="Ribosomal_L17"/>
    <property type="match status" value="1"/>
</dbReference>
<reference evidence="5" key="1">
    <citation type="submission" date="2020-10" db="EMBL/GenBank/DDBJ databases">
        <authorList>
            <person name="Gilroy R."/>
        </authorList>
    </citation>
    <scope>NUCLEOTIDE SEQUENCE</scope>
    <source>
        <strain evidence="5">ChiW25-3613</strain>
    </source>
</reference>
<evidence type="ECO:0000256" key="1">
    <source>
        <dbReference type="ARBA" id="ARBA00008777"/>
    </source>
</evidence>
<dbReference type="AlphaFoldDB" id="A0A9D1AF02"/>
<reference evidence="5" key="2">
    <citation type="journal article" date="2021" name="PeerJ">
        <title>Extensive microbial diversity within the chicken gut microbiome revealed by metagenomics and culture.</title>
        <authorList>
            <person name="Gilroy R."/>
            <person name="Ravi A."/>
            <person name="Getino M."/>
            <person name="Pursley I."/>
            <person name="Horton D.L."/>
            <person name="Alikhan N.F."/>
            <person name="Baker D."/>
            <person name="Gharbi K."/>
            <person name="Hall N."/>
            <person name="Watson M."/>
            <person name="Adriaenssens E.M."/>
            <person name="Foster-Nyarko E."/>
            <person name="Jarju S."/>
            <person name="Secka A."/>
            <person name="Antonio M."/>
            <person name="Oren A."/>
            <person name="Chaudhuri R.R."/>
            <person name="La Ragione R."/>
            <person name="Hildebrand F."/>
            <person name="Pallen M.J."/>
        </authorList>
    </citation>
    <scope>NUCLEOTIDE SEQUENCE</scope>
    <source>
        <strain evidence="5">ChiW25-3613</strain>
    </source>
</reference>
<dbReference type="PANTHER" id="PTHR14413">
    <property type="entry name" value="RIBOSOMAL PROTEIN L17"/>
    <property type="match status" value="1"/>
</dbReference>
<evidence type="ECO:0000313" key="5">
    <source>
        <dbReference type="EMBL" id="HIR38845.1"/>
    </source>
</evidence>
<evidence type="ECO:0000256" key="3">
    <source>
        <dbReference type="ARBA" id="ARBA00023274"/>
    </source>
</evidence>
<dbReference type="InterPro" id="IPR036373">
    <property type="entry name" value="Ribosomal_bL17_sf"/>
</dbReference>
<dbReference type="GO" id="GO:0003735">
    <property type="term" value="F:structural constituent of ribosome"/>
    <property type="evidence" value="ECO:0007669"/>
    <property type="project" value="InterPro"/>
</dbReference>
<dbReference type="EMBL" id="DVHB01000011">
    <property type="protein sequence ID" value="HIR38845.1"/>
    <property type="molecule type" value="Genomic_DNA"/>
</dbReference>
<evidence type="ECO:0000313" key="6">
    <source>
        <dbReference type="Proteomes" id="UP000824179"/>
    </source>
</evidence>
<proteinExistence type="inferred from homology"/>
<gene>
    <name evidence="5" type="primary">rplQ</name>
    <name evidence="5" type="ORF">IAB90_00525</name>
</gene>